<organism evidence="1 2">
    <name type="scientific">Advenella kashmirensis (strain DSM 17095 / LMG 22695 / WT001)</name>
    <name type="common">Tetrathiobacter kashmirensis</name>
    <dbReference type="NCBI Taxonomy" id="1036672"/>
    <lineage>
        <taxon>Bacteria</taxon>
        <taxon>Pseudomonadati</taxon>
        <taxon>Pseudomonadota</taxon>
        <taxon>Betaproteobacteria</taxon>
        <taxon>Burkholderiales</taxon>
        <taxon>Alcaligenaceae</taxon>
    </lineage>
</organism>
<name>I3UAD6_ADVKW</name>
<evidence type="ECO:0000313" key="1">
    <source>
        <dbReference type="EMBL" id="AFK61974.1"/>
    </source>
</evidence>
<proteinExistence type="predicted"/>
<keyword evidence="2" id="KW-1185">Reference proteome</keyword>
<protein>
    <submittedName>
        <fullName evidence="1">Uncharacterized protein</fullName>
    </submittedName>
</protein>
<reference evidence="2" key="2">
    <citation type="journal article" date="2013" name="PLoS ONE">
        <title>Genome implosion elicits host-confinement in Alcaligenaceae: evidence from the comparative genomics of Tetrathiobacter kashmirensis, a pathogen in the making.</title>
        <authorList>
            <person name="Ghosh W."/>
            <person name="Alam M."/>
            <person name="Roy C."/>
            <person name="Pyne P."/>
            <person name="George A."/>
            <person name="Chakraborty R."/>
            <person name="Majumder S."/>
            <person name="Agarwal A."/>
            <person name="Chakraborty S."/>
            <person name="Majumdar S."/>
            <person name="Gupta S.K."/>
        </authorList>
    </citation>
    <scope>NUCLEOTIDE SEQUENCE [LARGE SCALE GENOMIC DNA]</scope>
    <source>
        <strain evidence="2">WT001</strain>
    </source>
</reference>
<dbReference type="EMBL" id="CP003555">
    <property type="protein sequence ID" value="AFK61974.1"/>
    <property type="molecule type" value="Genomic_DNA"/>
</dbReference>
<dbReference type="AlphaFoldDB" id="I3UAD6"/>
<gene>
    <name evidence="1" type="ordered locus">TKWG_07815</name>
</gene>
<reference evidence="1 2" key="1">
    <citation type="journal article" date="2011" name="J. Bacteriol.">
        <title>Whole-genome shotgun sequencing of the sulfur-oxidizing chemoautotroph Tetrathiobacter kashmirensis.</title>
        <authorList>
            <person name="Ghosh W."/>
            <person name="George A."/>
            <person name="Agarwal A."/>
            <person name="Raj P."/>
            <person name="Alam M."/>
            <person name="Pyne P."/>
            <person name="Das Gupta S.K."/>
        </authorList>
    </citation>
    <scope>NUCLEOTIDE SEQUENCE [LARGE SCALE GENOMIC DNA]</scope>
    <source>
        <strain evidence="1 2">WT001</strain>
    </source>
</reference>
<dbReference type="HOGENOM" id="CLU_2566205_0_0_4"/>
<sequence>MSVPSRRLQTFAIGRNSREDQIYRDALSRIKHAAGPDHDFTKSDVAEFFLQTHVSAVTIVIDPPPATACNQAFAASQSTWP</sequence>
<dbReference type="Proteomes" id="UP000005267">
    <property type="component" value="Chromosome"/>
</dbReference>
<dbReference type="STRING" id="1036672.TKWG_07815"/>
<evidence type="ECO:0000313" key="2">
    <source>
        <dbReference type="Proteomes" id="UP000005267"/>
    </source>
</evidence>
<dbReference type="KEGG" id="aka:TKWG_07815"/>
<accession>I3UAD6</accession>